<dbReference type="PROSITE" id="PS51186">
    <property type="entry name" value="GNAT"/>
    <property type="match status" value="1"/>
</dbReference>
<reference evidence="2 3" key="1">
    <citation type="submission" date="2016-03" db="EMBL/GenBank/DDBJ databases">
        <authorList>
            <person name="Ploux O."/>
        </authorList>
    </citation>
    <scope>NUCLEOTIDE SEQUENCE [LARGE SCALE GENOMIC DNA]</scope>
    <source>
        <strain evidence="2 3">R0</strain>
    </source>
</reference>
<sequence>MESARLRLRRFTAHDFENLRELESDAEVMKFTSLRVALSAEQTASRLQSLIEKETERAPLGVWALELKDDADFVGWFMLLKTKTETPELGFMIVRRHWGKGYTTEGSRLLVDYAFHALGFSKLTATTDPLNEASKKVLLKLGFSWMRQENGLDIFEITKL</sequence>
<dbReference type="Gene3D" id="3.40.630.30">
    <property type="match status" value="1"/>
</dbReference>
<dbReference type="Proteomes" id="UP000075320">
    <property type="component" value="Unassembled WGS sequence"/>
</dbReference>
<gene>
    <name evidence="2" type="ORF">AZI86_13230</name>
</gene>
<protein>
    <recommendedName>
        <fullName evidence="1">N-acetyltransferase domain-containing protein</fullName>
    </recommendedName>
</protein>
<evidence type="ECO:0000313" key="3">
    <source>
        <dbReference type="Proteomes" id="UP000075320"/>
    </source>
</evidence>
<name>A0A150WJA7_BDEBC</name>
<dbReference type="SUPFAM" id="SSF55729">
    <property type="entry name" value="Acyl-CoA N-acyltransferases (Nat)"/>
    <property type="match status" value="1"/>
</dbReference>
<dbReference type="AlphaFoldDB" id="A0A150WJA7"/>
<dbReference type="RefSeq" id="WP_061835674.1">
    <property type="nucleotide sequence ID" value="NZ_LUKE01000003.1"/>
</dbReference>
<evidence type="ECO:0000313" key="2">
    <source>
        <dbReference type="EMBL" id="KYG63780.1"/>
    </source>
</evidence>
<evidence type="ECO:0000259" key="1">
    <source>
        <dbReference type="PROSITE" id="PS51186"/>
    </source>
</evidence>
<dbReference type="Pfam" id="PF13302">
    <property type="entry name" value="Acetyltransf_3"/>
    <property type="match status" value="1"/>
</dbReference>
<proteinExistence type="predicted"/>
<dbReference type="PANTHER" id="PTHR43792">
    <property type="entry name" value="GNAT FAMILY, PUTATIVE (AFU_ORTHOLOGUE AFUA_3G00765)-RELATED-RELATED"/>
    <property type="match status" value="1"/>
</dbReference>
<keyword evidence="3" id="KW-1185">Reference proteome</keyword>
<dbReference type="InterPro" id="IPR000182">
    <property type="entry name" value="GNAT_dom"/>
</dbReference>
<feature type="domain" description="N-acetyltransferase" evidence="1">
    <location>
        <begin position="6"/>
        <end position="160"/>
    </location>
</feature>
<organism evidence="2 3">
    <name type="scientific">Bdellovibrio bacteriovorus</name>
    <dbReference type="NCBI Taxonomy" id="959"/>
    <lineage>
        <taxon>Bacteria</taxon>
        <taxon>Pseudomonadati</taxon>
        <taxon>Bdellovibrionota</taxon>
        <taxon>Bdellovibrionia</taxon>
        <taxon>Bdellovibrionales</taxon>
        <taxon>Pseudobdellovibrionaceae</taxon>
        <taxon>Bdellovibrio</taxon>
    </lineage>
</organism>
<dbReference type="InterPro" id="IPR051531">
    <property type="entry name" value="N-acetyltransferase"/>
</dbReference>
<comment type="caution">
    <text evidence="2">The sequence shown here is derived from an EMBL/GenBank/DDBJ whole genome shotgun (WGS) entry which is preliminary data.</text>
</comment>
<dbReference type="EMBL" id="LUKE01000003">
    <property type="protein sequence ID" value="KYG63780.1"/>
    <property type="molecule type" value="Genomic_DNA"/>
</dbReference>
<dbReference type="GO" id="GO:0016747">
    <property type="term" value="F:acyltransferase activity, transferring groups other than amino-acyl groups"/>
    <property type="evidence" value="ECO:0007669"/>
    <property type="project" value="InterPro"/>
</dbReference>
<dbReference type="InterPro" id="IPR016181">
    <property type="entry name" value="Acyl_CoA_acyltransferase"/>
</dbReference>
<accession>A0A150WJA7</accession>
<dbReference type="OrthoDB" id="5295305at2"/>
<dbReference type="PANTHER" id="PTHR43792:SF16">
    <property type="entry name" value="N-ACETYLTRANSFERASE DOMAIN-CONTAINING PROTEIN"/>
    <property type="match status" value="1"/>
</dbReference>